<dbReference type="EMBL" id="UGNP01000001">
    <property type="protein sequence ID" value="STX09919.1"/>
    <property type="molecule type" value="Genomic_DNA"/>
</dbReference>
<evidence type="ECO:0000256" key="4">
    <source>
        <dbReference type="ARBA" id="ARBA00022729"/>
    </source>
</evidence>
<keyword evidence="3" id="KW-0964">Secreted</keyword>
<dbReference type="AlphaFoldDB" id="A0A8B4QB23"/>
<evidence type="ECO:0000256" key="5">
    <source>
        <dbReference type="ARBA" id="ARBA00023088"/>
    </source>
</evidence>
<dbReference type="Proteomes" id="UP000294641">
    <property type="component" value="Unassembled WGS sequence"/>
</dbReference>
<keyword evidence="6" id="KW-1133">Transmembrane helix</keyword>
<proteinExistence type="predicted"/>
<dbReference type="PROSITE" id="PS50847">
    <property type="entry name" value="GRAM_POS_ANCHORING"/>
    <property type="match status" value="1"/>
</dbReference>
<dbReference type="InterPro" id="IPR019931">
    <property type="entry name" value="LPXTG_anchor"/>
</dbReference>
<evidence type="ECO:0000313" key="11">
    <source>
        <dbReference type="Proteomes" id="UP000294641"/>
    </source>
</evidence>
<reference evidence="9 11" key="2">
    <citation type="submission" date="2019-03" db="EMBL/GenBank/DDBJ databases">
        <title>Genomic Encyclopedia of Type Strains, Phase IV (KMG-IV): sequencing the most valuable type-strain genomes for metagenomic binning, comparative biology and taxonomic classification.</title>
        <authorList>
            <person name="Goeker M."/>
        </authorList>
    </citation>
    <scope>NUCLEOTIDE SEQUENCE [LARGE SCALE GENOMIC DNA]</scope>
    <source>
        <strain evidence="9 11">DSM 20580</strain>
    </source>
</reference>
<keyword evidence="11" id="KW-1185">Reference proteome</keyword>
<dbReference type="EMBL" id="SNZG01000029">
    <property type="protein sequence ID" value="TDR35752.1"/>
    <property type="molecule type" value="Genomic_DNA"/>
</dbReference>
<gene>
    <name evidence="9" type="ORF">DFR61_12924</name>
    <name evidence="8" type="ORF">NCTC10597_01626</name>
</gene>
<dbReference type="Proteomes" id="UP000254330">
    <property type="component" value="Unassembled WGS sequence"/>
</dbReference>
<accession>A0A8B4QB23</accession>
<keyword evidence="5" id="KW-0572">Peptidoglycan-anchor</keyword>
<sequence>MRYLMVLFVVFFSLTTHVYAEEQSRSTSLGTGLPTLKTKYERKELTPISKKENMEIESEEIIVPMSTKNSMTTLPQTSSTYYIFSTVGLILVALSTLFIVKRKRQNE</sequence>
<dbReference type="NCBIfam" id="TIGR01167">
    <property type="entry name" value="LPXTG_anchor"/>
    <property type="match status" value="1"/>
</dbReference>
<name>A0A8B4QB23_9BACL</name>
<feature type="transmembrane region" description="Helical" evidence="6">
    <location>
        <begin position="81"/>
        <end position="100"/>
    </location>
</feature>
<feature type="domain" description="Gram-positive cocci surface proteins LPxTG" evidence="7">
    <location>
        <begin position="74"/>
        <end position="107"/>
    </location>
</feature>
<dbReference type="Pfam" id="PF00746">
    <property type="entry name" value="Gram_pos_anchor"/>
    <property type="match status" value="1"/>
</dbReference>
<evidence type="ECO:0000313" key="8">
    <source>
        <dbReference type="EMBL" id="STX09919.1"/>
    </source>
</evidence>
<keyword evidence="6" id="KW-0812">Transmembrane</keyword>
<dbReference type="RefSeq" id="WP_109350286.1">
    <property type="nucleotide sequence ID" value="NZ_BJUE01000025.1"/>
</dbReference>
<evidence type="ECO:0000256" key="2">
    <source>
        <dbReference type="ARBA" id="ARBA00022512"/>
    </source>
</evidence>
<keyword evidence="4" id="KW-0732">Signal</keyword>
<protein>
    <submittedName>
        <fullName evidence="8">Gram positive anchor</fullName>
    </submittedName>
    <submittedName>
        <fullName evidence="9">LPXTG-motif cell wall-anchored protein/predicted secreted protein with PEP-CTERM sorting signal</fullName>
    </submittedName>
</protein>
<evidence type="ECO:0000256" key="3">
    <source>
        <dbReference type="ARBA" id="ARBA00022525"/>
    </source>
</evidence>
<evidence type="ECO:0000256" key="6">
    <source>
        <dbReference type="SAM" id="Phobius"/>
    </source>
</evidence>
<keyword evidence="2" id="KW-0134">Cell wall</keyword>
<evidence type="ECO:0000313" key="9">
    <source>
        <dbReference type="EMBL" id="TDR35752.1"/>
    </source>
</evidence>
<keyword evidence="6" id="KW-0472">Membrane</keyword>
<reference evidence="8 10" key="1">
    <citation type="submission" date="2018-06" db="EMBL/GenBank/DDBJ databases">
        <authorList>
            <consortium name="Pathogen Informatics"/>
            <person name="Doyle S."/>
        </authorList>
    </citation>
    <scope>NUCLEOTIDE SEQUENCE [LARGE SCALE GENOMIC DNA]</scope>
    <source>
        <strain evidence="8 10">NCTC10597</strain>
    </source>
</reference>
<evidence type="ECO:0000256" key="1">
    <source>
        <dbReference type="ARBA" id="ARBA00004168"/>
    </source>
</evidence>
<evidence type="ECO:0000313" key="10">
    <source>
        <dbReference type="Proteomes" id="UP000254330"/>
    </source>
</evidence>
<evidence type="ECO:0000259" key="7">
    <source>
        <dbReference type="PROSITE" id="PS50847"/>
    </source>
</evidence>
<comment type="subcellular location">
    <subcellularLocation>
        <location evidence="1">Secreted</location>
        <location evidence="1">Cell wall</location>
        <topology evidence="1">Peptidoglycan-anchor</topology>
    </subcellularLocation>
</comment>
<organism evidence="8 10">
    <name type="scientific">Kurthia zopfii</name>
    <dbReference type="NCBI Taxonomy" id="1650"/>
    <lineage>
        <taxon>Bacteria</taxon>
        <taxon>Bacillati</taxon>
        <taxon>Bacillota</taxon>
        <taxon>Bacilli</taxon>
        <taxon>Bacillales</taxon>
        <taxon>Caryophanaceae</taxon>
        <taxon>Kurthia</taxon>
    </lineage>
</organism>
<comment type="caution">
    <text evidence="8">The sequence shown here is derived from an EMBL/GenBank/DDBJ whole genome shotgun (WGS) entry which is preliminary data.</text>
</comment>